<dbReference type="AlphaFoldDB" id="A0A7Y8GG21"/>
<protein>
    <submittedName>
        <fullName evidence="3">FAD-binding oxidoreductase</fullName>
    </submittedName>
</protein>
<evidence type="ECO:0000313" key="3">
    <source>
        <dbReference type="EMBL" id="NWF09363.1"/>
    </source>
</evidence>
<dbReference type="EMBL" id="JACAQV010000014">
    <property type="protein sequence ID" value="NWF09363.1"/>
    <property type="molecule type" value="Genomic_DNA"/>
</dbReference>
<dbReference type="GO" id="GO:0005737">
    <property type="term" value="C:cytoplasm"/>
    <property type="evidence" value="ECO:0007669"/>
    <property type="project" value="TreeGrafter"/>
</dbReference>
<dbReference type="PANTHER" id="PTHR13847:SF193">
    <property type="entry name" value="PYRUVATE DEHYDROGENASE PHOSPHATASE REGULATORY SUBUNIT, MITOCHONDRIAL"/>
    <property type="match status" value="1"/>
</dbReference>
<reference evidence="3 4" key="1">
    <citation type="submission" date="2020-04" db="EMBL/GenBank/DDBJ databases">
        <title>Molecular characterization of pseudomonads from Agaricus bisporus reveal novel blotch 2 pathogens in Western Europe.</title>
        <authorList>
            <person name="Taparia T."/>
            <person name="Krijger M."/>
            <person name="Haynes E."/>
            <person name="Elpinstone J.G."/>
            <person name="Noble R."/>
            <person name="Van Der Wolf J."/>
        </authorList>
    </citation>
    <scope>NUCLEOTIDE SEQUENCE [LARGE SCALE GENOMIC DNA]</scope>
    <source>
        <strain evidence="3 4">IPO3765</strain>
    </source>
</reference>
<feature type="domain" description="FAD dependent oxidoreductase" evidence="2">
    <location>
        <begin position="7"/>
        <end position="362"/>
    </location>
</feature>
<dbReference type="InterPro" id="IPR036188">
    <property type="entry name" value="FAD/NAD-bd_sf"/>
</dbReference>
<dbReference type="SUPFAM" id="SSF51905">
    <property type="entry name" value="FAD/NAD(P)-binding domain"/>
    <property type="match status" value="1"/>
</dbReference>
<name>A0A7Y8GG21_9PSED</name>
<dbReference type="GO" id="GO:0016491">
    <property type="term" value="F:oxidoreductase activity"/>
    <property type="evidence" value="ECO:0007669"/>
    <property type="project" value="UniProtKB-KW"/>
</dbReference>
<dbReference type="Gene3D" id="3.30.9.10">
    <property type="entry name" value="D-Amino Acid Oxidase, subunit A, domain 2"/>
    <property type="match status" value="1"/>
</dbReference>
<evidence type="ECO:0000256" key="1">
    <source>
        <dbReference type="ARBA" id="ARBA00023002"/>
    </source>
</evidence>
<gene>
    <name evidence="3" type="ORF">HX810_17005</name>
</gene>
<dbReference type="InterPro" id="IPR006076">
    <property type="entry name" value="FAD-dep_OxRdtase"/>
</dbReference>
<comment type="caution">
    <text evidence="3">The sequence shown here is derived from an EMBL/GenBank/DDBJ whole genome shotgun (WGS) entry which is preliminary data.</text>
</comment>
<dbReference type="SUPFAM" id="SSF54373">
    <property type="entry name" value="FAD-linked reductases, C-terminal domain"/>
    <property type="match status" value="1"/>
</dbReference>
<dbReference type="Pfam" id="PF01266">
    <property type="entry name" value="DAO"/>
    <property type="match status" value="1"/>
</dbReference>
<organism evidence="3 4">
    <name type="scientific">Pseudomonas salomonii</name>
    <dbReference type="NCBI Taxonomy" id="191391"/>
    <lineage>
        <taxon>Bacteria</taxon>
        <taxon>Pseudomonadati</taxon>
        <taxon>Pseudomonadota</taxon>
        <taxon>Gammaproteobacteria</taxon>
        <taxon>Pseudomonadales</taxon>
        <taxon>Pseudomonadaceae</taxon>
        <taxon>Pseudomonas</taxon>
    </lineage>
</organism>
<dbReference type="PANTHER" id="PTHR13847">
    <property type="entry name" value="SARCOSINE DEHYDROGENASE-RELATED"/>
    <property type="match status" value="1"/>
</dbReference>
<proteinExistence type="predicted"/>
<sequence>MTIGNFDVVVIGSGAFGASVAFHLSAAGRNVALVDQAAIASQTSPRAAGLTGQVRRSEMMTHIASHSVKKIIGFTEETGEPLEYFQSGSLTLARTAEHAALIHGGVELGKYMGLDVDLVSAEEAAQLMPFLNPKDILAAGYVRSDVYLDPGQLPLGYARAAQKLGATLLPHTEIEQIIVERGQVTGVATSRGDLKAPVVVDAAGGWLRLVASFAGVALPAFPVRHQLMVTQPLAEVTSAQPTVRILDANIYIRPDRGGLMFGGYESDPVFYGANSMGKDFRIEDLELDIDVLKRLAKSVEAQFPVFRDAAIKEHRGGLPTMTTDGDHILGPVPGVAGLYAIGGCNVGGFSVSPALGELLAHWIIAGEPSMNLSRMLPSRFVEKLPESDMLEQCRSRYANYYSANPTENTTSAETLR</sequence>
<keyword evidence="1" id="KW-0560">Oxidoreductase</keyword>
<evidence type="ECO:0000259" key="2">
    <source>
        <dbReference type="Pfam" id="PF01266"/>
    </source>
</evidence>
<accession>A0A7Y8GG21</accession>
<evidence type="ECO:0000313" key="4">
    <source>
        <dbReference type="Proteomes" id="UP000561369"/>
    </source>
</evidence>
<dbReference type="Proteomes" id="UP000561369">
    <property type="component" value="Unassembled WGS sequence"/>
</dbReference>
<dbReference type="RefSeq" id="WP_177024408.1">
    <property type="nucleotide sequence ID" value="NZ_JACAQV010000014.1"/>
</dbReference>
<dbReference type="Gene3D" id="3.50.50.60">
    <property type="entry name" value="FAD/NAD(P)-binding domain"/>
    <property type="match status" value="1"/>
</dbReference>